<feature type="region of interest" description="Disordered" evidence="5">
    <location>
        <begin position="1"/>
        <end position="70"/>
    </location>
</feature>
<organism evidence="7 8">
    <name type="scientific">Cervus elaphus hippelaphus</name>
    <name type="common">European red deer</name>
    <dbReference type="NCBI Taxonomy" id="46360"/>
    <lineage>
        <taxon>Eukaryota</taxon>
        <taxon>Metazoa</taxon>
        <taxon>Chordata</taxon>
        <taxon>Craniata</taxon>
        <taxon>Vertebrata</taxon>
        <taxon>Euteleostomi</taxon>
        <taxon>Mammalia</taxon>
        <taxon>Eutheria</taxon>
        <taxon>Laurasiatheria</taxon>
        <taxon>Artiodactyla</taxon>
        <taxon>Ruminantia</taxon>
        <taxon>Pecora</taxon>
        <taxon>Cervidae</taxon>
        <taxon>Cervinae</taxon>
        <taxon>Cervus</taxon>
    </lineage>
</organism>
<dbReference type="GO" id="GO:0043296">
    <property type="term" value="C:apical junction complex"/>
    <property type="evidence" value="ECO:0007669"/>
    <property type="project" value="TreeGrafter"/>
</dbReference>
<dbReference type="GO" id="GO:0016324">
    <property type="term" value="C:apical plasma membrane"/>
    <property type="evidence" value="ECO:0007669"/>
    <property type="project" value="TreeGrafter"/>
</dbReference>
<comment type="subcellular location">
    <subcellularLocation>
        <location evidence="1">Cytoplasm</location>
        <location evidence="1">Cytoskeleton</location>
    </subcellularLocation>
</comment>
<evidence type="ECO:0000313" key="7">
    <source>
        <dbReference type="EMBL" id="OWJ99461.1"/>
    </source>
</evidence>
<dbReference type="InterPro" id="IPR014799">
    <property type="entry name" value="ASD2_dom"/>
</dbReference>
<feature type="compositionally biased region" description="Pro residues" evidence="5">
    <location>
        <begin position="37"/>
        <end position="47"/>
    </location>
</feature>
<evidence type="ECO:0000256" key="4">
    <source>
        <dbReference type="ARBA" id="ARBA00023212"/>
    </source>
</evidence>
<dbReference type="EMBL" id="MKHE01000034">
    <property type="protein sequence ID" value="OWJ99461.1"/>
    <property type="molecule type" value="Genomic_DNA"/>
</dbReference>
<comment type="similarity">
    <text evidence="2">Belongs to the shroom family.</text>
</comment>
<feature type="domain" description="ASD2" evidence="6">
    <location>
        <begin position="74"/>
        <end position="355"/>
    </location>
</feature>
<feature type="region of interest" description="Disordered" evidence="5">
    <location>
        <begin position="173"/>
        <end position="206"/>
    </location>
</feature>
<evidence type="ECO:0000259" key="6">
    <source>
        <dbReference type="PROSITE" id="PS51307"/>
    </source>
</evidence>
<evidence type="ECO:0000256" key="1">
    <source>
        <dbReference type="ARBA" id="ARBA00004245"/>
    </source>
</evidence>
<evidence type="ECO:0000256" key="3">
    <source>
        <dbReference type="ARBA" id="ARBA00022490"/>
    </source>
</evidence>
<dbReference type="Proteomes" id="UP000242450">
    <property type="component" value="Chromosome X"/>
</dbReference>
<comment type="caution">
    <text evidence="7">The sequence shown here is derived from an EMBL/GenBank/DDBJ whole genome shotgun (WGS) entry which is preliminary data.</text>
</comment>
<name>A0A212C0R3_CEREH</name>
<feature type="compositionally biased region" description="Polar residues" evidence="5">
    <location>
        <begin position="1"/>
        <end position="11"/>
    </location>
</feature>
<dbReference type="OrthoDB" id="10063560at2759"/>
<proteinExistence type="inferred from homology"/>
<dbReference type="GO" id="GO:0030864">
    <property type="term" value="C:cortical actin cytoskeleton"/>
    <property type="evidence" value="ECO:0007669"/>
    <property type="project" value="TreeGrafter"/>
</dbReference>
<keyword evidence="3" id="KW-0963">Cytoplasm</keyword>
<dbReference type="PANTHER" id="PTHR15012:SF8">
    <property type="entry name" value="PROTEIN SHROOM2"/>
    <property type="match status" value="1"/>
</dbReference>
<keyword evidence="8" id="KW-1185">Reference proteome</keyword>
<reference evidence="7 8" key="1">
    <citation type="journal article" date="2018" name="Mol. Genet. Genomics">
        <title>The red deer Cervus elaphus genome CerEla1.0: sequencing, annotating, genes, and chromosomes.</title>
        <authorList>
            <person name="Bana N.A."/>
            <person name="Nyiri A."/>
            <person name="Nagy J."/>
            <person name="Frank K."/>
            <person name="Nagy T."/>
            <person name="Steger V."/>
            <person name="Schiller M."/>
            <person name="Lakatos P."/>
            <person name="Sugar L."/>
            <person name="Horn P."/>
            <person name="Barta E."/>
            <person name="Orosz L."/>
        </authorList>
    </citation>
    <scope>NUCLEOTIDE SEQUENCE [LARGE SCALE GENOMIC DNA]</scope>
    <source>
        <strain evidence="7">Hungarian</strain>
    </source>
</reference>
<dbReference type="Pfam" id="PF08687">
    <property type="entry name" value="ASD2"/>
    <property type="match status" value="2"/>
</dbReference>
<feature type="compositionally biased region" description="Acidic residues" evidence="5">
    <location>
        <begin position="174"/>
        <end position="184"/>
    </location>
</feature>
<evidence type="ECO:0000256" key="5">
    <source>
        <dbReference type="SAM" id="MobiDB-lite"/>
    </source>
</evidence>
<dbReference type="GO" id="GO:0005912">
    <property type="term" value="C:adherens junction"/>
    <property type="evidence" value="ECO:0007669"/>
    <property type="project" value="TreeGrafter"/>
</dbReference>
<dbReference type="PANTHER" id="PTHR15012">
    <property type="entry name" value="APICAL PROTEIN/SHROOM-RELATED"/>
    <property type="match status" value="1"/>
</dbReference>
<protein>
    <recommendedName>
        <fullName evidence="6">ASD2 domain-containing protein</fullName>
    </recommendedName>
</protein>
<evidence type="ECO:0000313" key="8">
    <source>
        <dbReference type="Proteomes" id="UP000242450"/>
    </source>
</evidence>
<dbReference type="PROSITE" id="PS51307">
    <property type="entry name" value="ASD2"/>
    <property type="match status" value="1"/>
</dbReference>
<dbReference type="Gene3D" id="6.10.250.3120">
    <property type="match status" value="2"/>
</dbReference>
<dbReference type="GO" id="GO:0051015">
    <property type="term" value="F:actin filament binding"/>
    <property type="evidence" value="ECO:0007669"/>
    <property type="project" value="InterPro"/>
</dbReference>
<dbReference type="InterPro" id="IPR027685">
    <property type="entry name" value="Shroom_fam"/>
</dbReference>
<sequence length="360" mass="40221">MDTSRSPSPQFAPQKLTDKPPLLIQDENAASRQGTEPQPPASAPGPPAKDDHASPPALSYLKAKDRTADDLKSEELAREIAGRDKSLADILDPGVRMRTTMDLMEGIFPKDEHLLEGVQQRRKLLPKVPSPRMAEERREETSVLAAAPLATNSAYYSTSAPKAELLIKMKDLQEQQEPEEDSGSDLDHDLSVKKGGAPVSGAMTESRTLYPQQELIESLGRKLQVLREARESLLEDVQANSALGDEVEALVKAVCKPNEFDKFRMFIGDLDKQSLLEKQRVLIQQHEDARELKENLDRREGIVFDILASYLGPESLADYEHFVKMKSALIIEQRELEDKIHLGEEQLKCLLDSLQPERGK</sequence>
<dbReference type="AlphaFoldDB" id="A0A212C0R3"/>
<accession>A0A212C0R3</accession>
<evidence type="ECO:0000256" key="2">
    <source>
        <dbReference type="ARBA" id="ARBA00006469"/>
    </source>
</evidence>
<dbReference type="GO" id="GO:0007015">
    <property type="term" value="P:actin filament organization"/>
    <property type="evidence" value="ECO:0007669"/>
    <property type="project" value="TreeGrafter"/>
</dbReference>
<gene>
    <name evidence="7" type="ORF">Celaphus_00010162</name>
</gene>
<keyword evidence="4" id="KW-0206">Cytoskeleton</keyword>